<dbReference type="Proteomes" id="UP001431776">
    <property type="component" value="Unassembled WGS sequence"/>
</dbReference>
<dbReference type="Gene3D" id="1.25.40.10">
    <property type="entry name" value="Tetratricopeptide repeat domain"/>
    <property type="match status" value="1"/>
</dbReference>
<keyword evidence="4 5" id="KW-0472">Membrane</keyword>
<comment type="caution">
    <text evidence="7">The sequence shown here is derived from an EMBL/GenBank/DDBJ whole genome shotgun (WGS) entry which is preliminary data.</text>
</comment>
<dbReference type="PANTHER" id="PTHR43066">
    <property type="entry name" value="RHOMBOID-RELATED PROTEIN"/>
    <property type="match status" value="1"/>
</dbReference>
<dbReference type="InterPro" id="IPR011990">
    <property type="entry name" value="TPR-like_helical_dom_sf"/>
</dbReference>
<feature type="transmembrane region" description="Helical" evidence="5">
    <location>
        <begin position="60"/>
        <end position="85"/>
    </location>
</feature>
<dbReference type="GO" id="GO:0006508">
    <property type="term" value="P:proteolysis"/>
    <property type="evidence" value="ECO:0007669"/>
    <property type="project" value="UniProtKB-KW"/>
</dbReference>
<feature type="transmembrane region" description="Helical" evidence="5">
    <location>
        <begin position="97"/>
        <end position="117"/>
    </location>
</feature>
<sequence>MLLPIRVNIEPRRTPYANYVLIAVNIVIFLLQFTIHPQTGQLAFRPWVSDFMLVPRISPWWTFVTYAFLHHDFWHILFNMFFLYLFGKNVNDKLGNLAYAVFYICGAVFSGLGHALLHAAAPVPTLGASGAVAAVTGAYLVLFPQSLLTIIYWFFFIGTIQVPAMYFIALKMIFLDNILARGRSSIAYDAHLAGYAFGIGVTLLMLATRLVSTNQLDLWAMIKRWNRRRRYRDVVADGYDPFSGTGRGRSVEAGDGPKAFAEKQRDADVRDLRSAISRRFDERNLAAAADLYIQLMNVDSDQVLPRQHLLDVANQLASDQRASEAARAYGQFLAHYGSYEHAGQVELMLGILYCRYLHRPQDAVKHLQRAAERLSDPTQIQMCRDELAKLES</sequence>
<evidence type="ECO:0000256" key="3">
    <source>
        <dbReference type="ARBA" id="ARBA00022989"/>
    </source>
</evidence>
<feature type="transmembrane region" description="Helical" evidence="5">
    <location>
        <begin position="16"/>
        <end position="35"/>
    </location>
</feature>
<evidence type="ECO:0000256" key="2">
    <source>
        <dbReference type="ARBA" id="ARBA00022692"/>
    </source>
</evidence>
<name>A0AAW6TV14_9BACT</name>
<dbReference type="GO" id="GO:0004252">
    <property type="term" value="F:serine-type endopeptidase activity"/>
    <property type="evidence" value="ECO:0007669"/>
    <property type="project" value="InterPro"/>
</dbReference>
<dbReference type="EMBL" id="JASCXX010000004">
    <property type="protein sequence ID" value="MDI6448302.1"/>
    <property type="molecule type" value="Genomic_DNA"/>
</dbReference>
<organism evidence="7 8">
    <name type="scientific">Anaerobaca lacustris</name>
    <dbReference type="NCBI Taxonomy" id="3044600"/>
    <lineage>
        <taxon>Bacteria</taxon>
        <taxon>Pseudomonadati</taxon>
        <taxon>Planctomycetota</taxon>
        <taxon>Phycisphaerae</taxon>
        <taxon>Sedimentisphaerales</taxon>
        <taxon>Anaerobacaceae</taxon>
        <taxon>Anaerobaca</taxon>
    </lineage>
</organism>
<evidence type="ECO:0000313" key="8">
    <source>
        <dbReference type="Proteomes" id="UP001431776"/>
    </source>
</evidence>
<dbReference type="RefSeq" id="WP_349243710.1">
    <property type="nucleotide sequence ID" value="NZ_JASCXX010000004.1"/>
</dbReference>
<feature type="transmembrane region" description="Helical" evidence="5">
    <location>
        <begin position="123"/>
        <end position="143"/>
    </location>
</feature>
<comment type="subcellular location">
    <subcellularLocation>
        <location evidence="1">Membrane</location>
        <topology evidence="1">Multi-pass membrane protein</topology>
    </subcellularLocation>
</comment>
<dbReference type="InterPro" id="IPR035952">
    <property type="entry name" value="Rhomboid-like_sf"/>
</dbReference>
<keyword evidence="7" id="KW-0378">Hydrolase</keyword>
<protein>
    <submittedName>
        <fullName evidence="7">Rhomboid family intramembrane serine protease</fullName>
        <ecNumber evidence="7">3.4.21.-</ecNumber>
    </submittedName>
</protein>
<evidence type="ECO:0000256" key="1">
    <source>
        <dbReference type="ARBA" id="ARBA00004141"/>
    </source>
</evidence>
<keyword evidence="7" id="KW-0645">Protease</keyword>
<gene>
    <name evidence="7" type="ORF">QJ522_04540</name>
</gene>
<dbReference type="GO" id="GO:0016020">
    <property type="term" value="C:membrane"/>
    <property type="evidence" value="ECO:0007669"/>
    <property type="project" value="UniProtKB-SubCell"/>
</dbReference>
<evidence type="ECO:0000313" key="7">
    <source>
        <dbReference type="EMBL" id="MDI6448302.1"/>
    </source>
</evidence>
<dbReference type="EC" id="3.4.21.-" evidence="7"/>
<proteinExistence type="predicted"/>
<keyword evidence="2 5" id="KW-0812">Transmembrane</keyword>
<feature type="domain" description="Peptidase S54 rhomboid" evidence="6">
    <location>
        <begin position="60"/>
        <end position="206"/>
    </location>
</feature>
<reference evidence="7" key="1">
    <citation type="submission" date="2023-05" db="EMBL/GenBank/DDBJ databases">
        <title>Anaerotaeda fermentans gen. nov., sp. nov., a novel anaerobic planctomycete of the new family within the order Sedimentisphaerales isolated from Taman Peninsula, Russia.</title>
        <authorList>
            <person name="Khomyakova M.A."/>
            <person name="Merkel A.Y."/>
            <person name="Slobodkin A.I."/>
        </authorList>
    </citation>
    <scope>NUCLEOTIDE SEQUENCE</scope>
    <source>
        <strain evidence="7">M17dextr</strain>
    </source>
</reference>
<keyword evidence="3 5" id="KW-1133">Transmembrane helix</keyword>
<evidence type="ECO:0000259" key="6">
    <source>
        <dbReference type="Pfam" id="PF01694"/>
    </source>
</evidence>
<evidence type="ECO:0000256" key="5">
    <source>
        <dbReference type="SAM" id="Phobius"/>
    </source>
</evidence>
<dbReference type="AlphaFoldDB" id="A0AAW6TV14"/>
<feature type="transmembrane region" description="Helical" evidence="5">
    <location>
        <begin position="150"/>
        <end position="175"/>
    </location>
</feature>
<dbReference type="Gene3D" id="1.20.1540.10">
    <property type="entry name" value="Rhomboid-like"/>
    <property type="match status" value="1"/>
</dbReference>
<evidence type="ECO:0000256" key="4">
    <source>
        <dbReference type="ARBA" id="ARBA00023136"/>
    </source>
</evidence>
<dbReference type="PANTHER" id="PTHR43066:SF11">
    <property type="entry name" value="PEPTIDASE S54 RHOMBOID DOMAIN-CONTAINING PROTEIN"/>
    <property type="match status" value="1"/>
</dbReference>
<keyword evidence="8" id="KW-1185">Reference proteome</keyword>
<dbReference type="SUPFAM" id="SSF144091">
    <property type="entry name" value="Rhomboid-like"/>
    <property type="match status" value="1"/>
</dbReference>
<feature type="transmembrane region" description="Helical" evidence="5">
    <location>
        <begin position="195"/>
        <end position="222"/>
    </location>
</feature>
<accession>A0AAW6TV14</accession>
<dbReference type="InterPro" id="IPR022764">
    <property type="entry name" value="Peptidase_S54_rhomboid_dom"/>
</dbReference>
<dbReference type="Pfam" id="PF01694">
    <property type="entry name" value="Rhomboid"/>
    <property type="match status" value="1"/>
</dbReference>